<dbReference type="Gramene" id="TKW32579">
    <property type="protein sequence ID" value="TKW32579"/>
    <property type="gene ID" value="SEVIR_2G176550v2"/>
</dbReference>
<reference evidence="1" key="1">
    <citation type="submission" date="2019-03" db="EMBL/GenBank/DDBJ databases">
        <title>WGS assembly of Setaria viridis.</title>
        <authorList>
            <person name="Huang P."/>
            <person name="Jenkins J."/>
            <person name="Grimwood J."/>
            <person name="Barry K."/>
            <person name="Healey A."/>
            <person name="Mamidi S."/>
            <person name="Sreedasyam A."/>
            <person name="Shu S."/>
            <person name="Feldman M."/>
            <person name="Wu J."/>
            <person name="Yu Y."/>
            <person name="Chen C."/>
            <person name="Johnson J."/>
            <person name="Rokhsar D."/>
            <person name="Baxter I."/>
            <person name="Schmutz J."/>
            <person name="Brutnell T."/>
            <person name="Kellogg E."/>
        </authorList>
    </citation>
    <scope>NUCLEOTIDE SEQUENCE [LARGE SCALE GENOMIC DNA]</scope>
</reference>
<protein>
    <submittedName>
        <fullName evidence="1">Uncharacterized protein</fullName>
    </submittedName>
</protein>
<dbReference type="AlphaFoldDB" id="A0A4U6VX32"/>
<evidence type="ECO:0000313" key="1">
    <source>
        <dbReference type="EMBL" id="TKW32579.1"/>
    </source>
</evidence>
<gene>
    <name evidence="1" type="ORF">SEVIR_2G176550v2</name>
</gene>
<accession>A0A4U6VX32</accession>
<proteinExistence type="predicted"/>
<keyword evidence="2" id="KW-1185">Reference proteome</keyword>
<organism evidence="1 2">
    <name type="scientific">Setaria viridis</name>
    <name type="common">Green bristlegrass</name>
    <name type="synonym">Setaria italica subsp. viridis</name>
    <dbReference type="NCBI Taxonomy" id="4556"/>
    <lineage>
        <taxon>Eukaryota</taxon>
        <taxon>Viridiplantae</taxon>
        <taxon>Streptophyta</taxon>
        <taxon>Embryophyta</taxon>
        <taxon>Tracheophyta</taxon>
        <taxon>Spermatophyta</taxon>
        <taxon>Magnoliopsida</taxon>
        <taxon>Liliopsida</taxon>
        <taxon>Poales</taxon>
        <taxon>Poaceae</taxon>
        <taxon>PACMAD clade</taxon>
        <taxon>Panicoideae</taxon>
        <taxon>Panicodae</taxon>
        <taxon>Paniceae</taxon>
        <taxon>Cenchrinae</taxon>
        <taxon>Setaria</taxon>
    </lineage>
</organism>
<name>A0A4U6VX32_SETVI</name>
<dbReference type="Proteomes" id="UP000298652">
    <property type="component" value="Chromosome 2"/>
</dbReference>
<evidence type="ECO:0000313" key="2">
    <source>
        <dbReference type="Proteomes" id="UP000298652"/>
    </source>
</evidence>
<sequence length="33" mass="3835">MSMHFPSGWRGPFSSIYFLVLSWCEINNTGTLR</sequence>
<dbReference type="EMBL" id="CM016553">
    <property type="protein sequence ID" value="TKW32579.1"/>
    <property type="molecule type" value="Genomic_DNA"/>
</dbReference>